<dbReference type="RefSeq" id="WP_090164384.1">
    <property type="nucleotide sequence ID" value="NZ_CACVNK010000005.1"/>
</dbReference>
<reference evidence="8 9" key="1">
    <citation type="submission" date="2016-10" db="EMBL/GenBank/DDBJ databases">
        <authorList>
            <person name="de Groot N.N."/>
        </authorList>
    </citation>
    <scope>NUCLEOTIDE SEQUENCE [LARGE SCALE GENOMIC DNA]</scope>
    <source>
        <strain evidence="8 9">KHGC13</strain>
    </source>
</reference>
<dbReference type="GO" id="GO:0016491">
    <property type="term" value="F:oxidoreductase activity"/>
    <property type="evidence" value="ECO:0007669"/>
    <property type="project" value="UniProtKB-KW"/>
</dbReference>
<keyword evidence="1" id="KW-0004">4Fe-4S</keyword>
<dbReference type="InterPro" id="IPR005117">
    <property type="entry name" value="NiRdtase/SiRdtase_haem-b_fer"/>
</dbReference>
<dbReference type="Pfam" id="PF01077">
    <property type="entry name" value="NIR_SIR"/>
    <property type="match status" value="1"/>
</dbReference>
<evidence type="ECO:0000256" key="4">
    <source>
        <dbReference type="ARBA" id="ARBA00023002"/>
    </source>
</evidence>
<dbReference type="PROSITE" id="PS00365">
    <property type="entry name" value="NIR_SIR"/>
    <property type="match status" value="1"/>
</dbReference>
<dbReference type="Gene3D" id="3.30.70.20">
    <property type="match status" value="1"/>
</dbReference>
<dbReference type="GO" id="GO:0046872">
    <property type="term" value="F:metal ion binding"/>
    <property type="evidence" value="ECO:0007669"/>
    <property type="project" value="UniProtKB-KW"/>
</dbReference>
<keyword evidence="2" id="KW-0349">Heme</keyword>
<dbReference type="Pfam" id="PF00037">
    <property type="entry name" value="Fer4"/>
    <property type="match status" value="2"/>
</dbReference>
<evidence type="ECO:0000256" key="6">
    <source>
        <dbReference type="ARBA" id="ARBA00023014"/>
    </source>
</evidence>
<dbReference type="InterPro" id="IPR051329">
    <property type="entry name" value="NIR_SIR_4Fe-4S"/>
</dbReference>
<dbReference type="PANTHER" id="PTHR32439:SF9">
    <property type="entry name" value="BLR3264 PROTEIN"/>
    <property type="match status" value="1"/>
</dbReference>
<dbReference type="PANTHER" id="PTHR32439">
    <property type="entry name" value="FERREDOXIN--NITRITE REDUCTASE, CHLOROPLASTIC"/>
    <property type="match status" value="1"/>
</dbReference>
<dbReference type="InterPro" id="IPR014261">
    <property type="entry name" value="Sulphite_reductase_C"/>
</dbReference>
<dbReference type="InterPro" id="IPR036136">
    <property type="entry name" value="Nit/Sulf_reduc_fer-like_dom_sf"/>
</dbReference>
<dbReference type="EMBL" id="FPBT01000017">
    <property type="protein sequence ID" value="SFU60222.1"/>
    <property type="molecule type" value="Genomic_DNA"/>
</dbReference>
<keyword evidence="6" id="KW-0411">Iron-sulfur</keyword>
<dbReference type="Gene3D" id="3.90.480.10">
    <property type="entry name" value="Sulfite Reductase Hemoprotein,Domain 2"/>
    <property type="match status" value="1"/>
</dbReference>
<dbReference type="NCBIfam" id="TIGR02912">
    <property type="entry name" value="sulfite_red_C"/>
    <property type="match status" value="1"/>
</dbReference>
<dbReference type="GO" id="GO:0020037">
    <property type="term" value="F:heme binding"/>
    <property type="evidence" value="ECO:0007669"/>
    <property type="project" value="InterPro"/>
</dbReference>
<name>A0A1I7HHY7_9FIRM</name>
<feature type="domain" description="4Fe-4S ferredoxin-type" evidence="7">
    <location>
        <begin position="168"/>
        <end position="197"/>
    </location>
</feature>
<evidence type="ECO:0000313" key="9">
    <source>
        <dbReference type="Proteomes" id="UP000198817"/>
    </source>
</evidence>
<dbReference type="AlphaFoldDB" id="A0A1I7HHY7"/>
<dbReference type="InterPro" id="IPR006067">
    <property type="entry name" value="NO2/SO3_Rdtase_4Fe4S_dom"/>
</dbReference>
<evidence type="ECO:0000256" key="1">
    <source>
        <dbReference type="ARBA" id="ARBA00022485"/>
    </source>
</evidence>
<evidence type="ECO:0000256" key="5">
    <source>
        <dbReference type="ARBA" id="ARBA00023004"/>
    </source>
</evidence>
<keyword evidence="4" id="KW-0560">Oxidoreductase</keyword>
<sequence length="343" mass="39344">MNRTNLDTNMKKLKKNAFRQSKVRGETASRVRCPGGEIDVESLQRVVDIAKKYGKGMVNLTNRQGFEIPGIDLADVEEVNKALQLIIENRGVNQEEYEGGYPASGTRNVVACPGKSLCPFGCYDTKKFAQKIDKLIFPNDHHVKIAFTGCSNDCAHVRLNDFGIMGQTEPQYDKDRCIGCEQCVKYCKKRSVGALKVVNGKIERDTNKCIGCGVCINYCPTRAWTRSKEEYFRVVLLGRTGKKNPRLAEDFMKWADEDTVTKIIVNVYDYLDKYLDREAVESKEHIGYIVDRTGFEEFLNYIMRDVHPNPKCEIQGRLYWGGKRYDQTNELKQSMFRFSEREQ</sequence>
<evidence type="ECO:0000259" key="7">
    <source>
        <dbReference type="PROSITE" id="PS51379"/>
    </source>
</evidence>
<dbReference type="InterPro" id="IPR017896">
    <property type="entry name" value="4Fe4S_Fe-S-bd"/>
</dbReference>
<dbReference type="Gene3D" id="3.30.413.10">
    <property type="entry name" value="Sulfite Reductase Hemoprotein, domain 1"/>
    <property type="match status" value="1"/>
</dbReference>
<organism evidence="8 9">
    <name type="scientific">Eubacterium pyruvativorans</name>
    <dbReference type="NCBI Taxonomy" id="155865"/>
    <lineage>
        <taxon>Bacteria</taxon>
        <taxon>Bacillati</taxon>
        <taxon>Bacillota</taxon>
        <taxon>Clostridia</taxon>
        <taxon>Eubacteriales</taxon>
        <taxon>Eubacteriaceae</taxon>
        <taxon>Eubacterium</taxon>
    </lineage>
</organism>
<gene>
    <name evidence="8" type="ORF">SAMN05216508_11719</name>
</gene>
<dbReference type="GeneID" id="78355073"/>
<accession>A0A1I7HHY7</accession>
<dbReference type="OrthoDB" id="9800558at2"/>
<dbReference type="STRING" id="155865.SAMN05216515_11812"/>
<protein>
    <submittedName>
        <fullName evidence="8">Anaerobic sulfite reductase subunit C</fullName>
    </submittedName>
</protein>
<dbReference type="PROSITE" id="PS00198">
    <property type="entry name" value="4FE4S_FER_1"/>
    <property type="match status" value="1"/>
</dbReference>
<dbReference type="PROSITE" id="PS51379">
    <property type="entry name" value="4FE4S_FER_2"/>
    <property type="match status" value="2"/>
</dbReference>
<dbReference type="SUPFAM" id="SSF55124">
    <property type="entry name" value="Nitrite/Sulfite reductase N-terminal domain-like"/>
    <property type="match status" value="1"/>
</dbReference>
<dbReference type="InterPro" id="IPR006066">
    <property type="entry name" value="NO2/SO3_Rdtase_FeS/sirohaem_BS"/>
</dbReference>
<dbReference type="SUPFAM" id="SSF56014">
    <property type="entry name" value="Nitrite and sulphite reductase 4Fe-4S domain-like"/>
    <property type="match status" value="1"/>
</dbReference>
<dbReference type="InterPro" id="IPR045854">
    <property type="entry name" value="NO2/SO3_Rdtase_4Fe4S_sf"/>
</dbReference>
<evidence type="ECO:0000256" key="2">
    <source>
        <dbReference type="ARBA" id="ARBA00022617"/>
    </source>
</evidence>
<keyword evidence="3" id="KW-0479">Metal-binding</keyword>
<keyword evidence="5" id="KW-0408">Iron</keyword>
<dbReference type="Pfam" id="PF03460">
    <property type="entry name" value="NIR_SIR_ferr"/>
    <property type="match status" value="1"/>
</dbReference>
<proteinExistence type="predicted"/>
<dbReference type="InterPro" id="IPR017900">
    <property type="entry name" value="4Fe4S_Fe_S_CS"/>
</dbReference>
<dbReference type="Proteomes" id="UP000198817">
    <property type="component" value="Unassembled WGS sequence"/>
</dbReference>
<evidence type="ECO:0000313" key="8">
    <source>
        <dbReference type="EMBL" id="SFU60222.1"/>
    </source>
</evidence>
<dbReference type="PRINTS" id="PR00397">
    <property type="entry name" value="SIROHAEM"/>
</dbReference>
<keyword evidence="9" id="KW-1185">Reference proteome</keyword>
<dbReference type="GO" id="GO:0051539">
    <property type="term" value="F:4 iron, 4 sulfur cluster binding"/>
    <property type="evidence" value="ECO:0007669"/>
    <property type="project" value="UniProtKB-KW"/>
</dbReference>
<evidence type="ECO:0000256" key="3">
    <source>
        <dbReference type="ARBA" id="ARBA00022723"/>
    </source>
</evidence>
<feature type="domain" description="4Fe-4S ferredoxin-type" evidence="7">
    <location>
        <begin position="200"/>
        <end position="229"/>
    </location>
</feature>
<dbReference type="SUPFAM" id="SSF54862">
    <property type="entry name" value="4Fe-4S ferredoxins"/>
    <property type="match status" value="1"/>
</dbReference>